<dbReference type="RefSeq" id="WP_285995027.1">
    <property type="nucleotide sequence ID" value="NZ_CP127295.1"/>
</dbReference>
<dbReference type="Proteomes" id="UP001239397">
    <property type="component" value="Chromosome"/>
</dbReference>
<proteinExistence type="predicted"/>
<dbReference type="GO" id="GO:0006950">
    <property type="term" value="P:response to stress"/>
    <property type="evidence" value="ECO:0007669"/>
    <property type="project" value="TreeGrafter"/>
</dbReference>
<dbReference type="PRINTS" id="PR00598">
    <property type="entry name" value="HTHMARR"/>
</dbReference>
<feature type="domain" description="HTH marR-type" evidence="1">
    <location>
        <begin position="6"/>
        <end position="140"/>
    </location>
</feature>
<dbReference type="Pfam" id="PF12802">
    <property type="entry name" value="MarR_2"/>
    <property type="match status" value="1"/>
</dbReference>
<reference evidence="2 3" key="1">
    <citation type="submission" date="2023-06" db="EMBL/GenBank/DDBJ databases">
        <authorList>
            <person name="Oyuntsetseg B."/>
            <person name="Kim S.B."/>
        </authorList>
    </citation>
    <scope>NUCLEOTIDE SEQUENCE [LARGE SCALE GENOMIC DNA]</scope>
    <source>
        <strain evidence="2 3">4-36</strain>
    </source>
</reference>
<dbReference type="PANTHER" id="PTHR33164:SF99">
    <property type="entry name" value="MARR FAMILY REGULATORY PROTEIN"/>
    <property type="match status" value="1"/>
</dbReference>
<dbReference type="GO" id="GO:0003700">
    <property type="term" value="F:DNA-binding transcription factor activity"/>
    <property type="evidence" value="ECO:0007669"/>
    <property type="project" value="InterPro"/>
</dbReference>
<dbReference type="PANTHER" id="PTHR33164">
    <property type="entry name" value="TRANSCRIPTIONAL REGULATOR, MARR FAMILY"/>
    <property type="match status" value="1"/>
</dbReference>
<dbReference type="SUPFAM" id="SSF46785">
    <property type="entry name" value="Winged helix' DNA-binding domain"/>
    <property type="match status" value="1"/>
</dbReference>
<gene>
    <name evidence="2" type="ORF">QRX60_31310</name>
</gene>
<dbReference type="InterPro" id="IPR039422">
    <property type="entry name" value="MarR/SlyA-like"/>
</dbReference>
<name>A0A9Y2JHF7_9PSEU</name>
<dbReference type="InterPro" id="IPR036388">
    <property type="entry name" value="WH-like_DNA-bd_sf"/>
</dbReference>
<keyword evidence="3" id="KW-1185">Reference proteome</keyword>
<dbReference type="PROSITE" id="PS50995">
    <property type="entry name" value="HTH_MARR_2"/>
    <property type="match status" value="1"/>
</dbReference>
<sequence length="151" mass="16505">MERSPGADLALLLLRGFRSMVDDVSAGLADRGHPGVRPADEFALRAIEEGADSASELGRRLSITKQAAAQRIAILEQLGYVEREAHPADARRKRLRVTARGSEMMRIGGELLDEVRERWSADIGRRQLAALEAHLARLTDRAAVPVDDVTG</sequence>
<accession>A0A9Y2JHF7</accession>
<dbReference type="EMBL" id="CP127295">
    <property type="protein sequence ID" value="WIX98542.1"/>
    <property type="molecule type" value="Genomic_DNA"/>
</dbReference>
<protein>
    <submittedName>
        <fullName evidence="2">MarR family transcriptional regulator</fullName>
    </submittedName>
</protein>
<dbReference type="KEGG" id="amog:QRX60_31310"/>
<evidence type="ECO:0000313" key="2">
    <source>
        <dbReference type="EMBL" id="WIX98542.1"/>
    </source>
</evidence>
<organism evidence="2 3">
    <name type="scientific">Amycolatopsis mongoliensis</name>
    <dbReference type="NCBI Taxonomy" id="715475"/>
    <lineage>
        <taxon>Bacteria</taxon>
        <taxon>Bacillati</taxon>
        <taxon>Actinomycetota</taxon>
        <taxon>Actinomycetes</taxon>
        <taxon>Pseudonocardiales</taxon>
        <taxon>Pseudonocardiaceae</taxon>
        <taxon>Amycolatopsis</taxon>
    </lineage>
</organism>
<dbReference type="Gene3D" id="1.10.10.10">
    <property type="entry name" value="Winged helix-like DNA-binding domain superfamily/Winged helix DNA-binding domain"/>
    <property type="match status" value="1"/>
</dbReference>
<dbReference type="AlphaFoldDB" id="A0A9Y2JHF7"/>
<dbReference type="InterPro" id="IPR036390">
    <property type="entry name" value="WH_DNA-bd_sf"/>
</dbReference>
<evidence type="ECO:0000313" key="3">
    <source>
        <dbReference type="Proteomes" id="UP001239397"/>
    </source>
</evidence>
<dbReference type="SMART" id="SM00347">
    <property type="entry name" value="HTH_MARR"/>
    <property type="match status" value="1"/>
</dbReference>
<evidence type="ECO:0000259" key="1">
    <source>
        <dbReference type="PROSITE" id="PS50995"/>
    </source>
</evidence>
<dbReference type="InterPro" id="IPR000835">
    <property type="entry name" value="HTH_MarR-typ"/>
</dbReference>